<protein>
    <submittedName>
        <fullName evidence="1">Uncharacterized protein</fullName>
    </submittedName>
</protein>
<proteinExistence type="predicted"/>
<dbReference type="EMBL" id="DYTS01000176">
    <property type="protein sequence ID" value="HJH19041.1"/>
    <property type="molecule type" value="Genomic_DNA"/>
</dbReference>
<evidence type="ECO:0000313" key="2">
    <source>
        <dbReference type="Proteomes" id="UP000752172"/>
    </source>
</evidence>
<dbReference type="Proteomes" id="UP000752172">
    <property type="component" value="Unassembled WGS sequence"/>
</dbReference>
<reference evidence="1" key="1">
    <citation type="journal article" date="2021" name="PeerJ">
        <title>Extensive microbial diversity within the chicken gut microbiome revealed by metagenomics and culture.</title>
        <authorList>
            <person name="Gilroy R."/>
            <person name="Ravi A."/>
            <person name="Getino M."/>
            <person name="Pursley I."/>
            <person name="Horton D.L."/>
            <person name="Alikhan N.F."/>
            <person name="Baker D."/>
            <person name="Gharbi K."/>
            <person name="Hall N."/>
            <person name="Watson M."/>
            <person name="Adriaenssens E.M."/>
            <person name="Foster-Nyarko E."/>
            <person name="Jarju S."/>
            <person name="Secka A."/>
            <person name="Antonio M."/>
            <person name="Oren A."/>
            <person name="Chaudhuri R.R."/>
            <person name="La Ragione R."/>
            <person name="Hildebrand F."/>
            <person name="Pallen M.J."/>
        </authorList>
    </citation>
    <scope>NUCLEOTIDE SEQUENCE</scope>
    <source>
        <strain evidence="1">ChiSjej2B20-17149</strain>
    </source>
</reference>
<dbReference type="RefSeq" id="WP_278916752.1">
    <property type="nucleotide sequence ID" value="NZ_DYTS01000176.1"/>
</dbReference>
<dbReference type="AlphaFoldDB" id="A0A921NGF6"/>
<accession>A0A921NGF6</accession>
<name>A0A921NGF6_9PSED</name>
<evidence type="ECO:0000313" key="1">
    <source>
        <dbReference type="EMBL" id="HJH19041.1"/>
    </source>
</evidence>
<reference evidence="1" key="2">
    <citation type="submission" date="2021-09" db="EMBL/GenBank/DDBJ databases">
        <authorList>
            <person name="Gilroy R."/>
        </authorList>
    </citation>
    <scope>NUCLEOTIDE SEQUENCE</scope>
    <source>
        <strain evidence="1">ChiSjej2B20-17149</strain>
    </source>
</reference>
<organism evidence="1 2">
    <name type="scientific">Pseudomonas lactis</name>
    <dbReference type="NCBI Taxonomy" id="1615674"/>
    <lineage>
        <taxon>Bacteria</taxon>
        <taxon>Pseudomonadati</taxon>
        <taxon>Pseudomonadota</taxon>
        <taxon>Gammaproteobacteria</taxon>
        <taxon>Pseudomonadales</taxon>
        <taxon>Pseudomonadaceae</taxon>
        <taxon>Pseudomonas</taxon>
    </lineage>
</organism>
<sequence length="85" mass="9644">MPMPMVNTKKPNRKIAILVIRPPRGRGRQECRDGAIVRLTRFSIQAQIEKKKPYQITAQRLGRGFSSEQFLSRSAPWPLPALSAT</sequence>
<gene>
    <name evidence="1" type="ORF">K8W20_10060</name>
</gene>
<comment type="caution">
    <text evidence="1">The sequence shown here is derived from an EMBL/GenBank/DDBJ whole genome shotgun (WGS) entry which is preliminary data.</text>
</comment>